<evidence type="ECO:0000256" key="2">
    <source>
        <dbReference type="ARBA" id="ARBA00009685"/>
    </source>
</evidence>
<feature type="non-terminal residue" evidence="14">
    <location>
        <position position="1"/>
    </location>
</feature>
<comment type="cofactor">
    <cofactor evidence="11">
        <name>K(+)</name>
        <dbReference type="ChEBI" id="CHEBI:29103"/>
    </cofactor>
    <text evidence="11">Binds 1 potassium ion per subunit. The potassium ion interacts primarily with the substrate.</text>
</comment>
<evidence type="ECO:0000256" key="4">
    <source>
        <dbReference type="ARBA" id="ARBA00022679"/>
    </source>
</evidence>
<name>A0A8S3HRS8_9BILA</name>
<dbReference type="GO" id="GO:0004478">
    <property type="term" value="F:methionine adenosyltransferase activity"/>
    <property type="evidence" value="ECO:0007669"/>
    <property type="project" value="UniProtKB-EC"/>
</dbReference>
<dbReference type="InterPro" id="IPR022636">
    <property type="entry name" value="S-AdoMet_synthetase_sfam"/>
</dbReference>
<dbReference type="InterPro" id="IPR022631">
    <property type="entry name" value="ADOMET_SYNTHASE_CS"/>
</dbReference>
<dbReference type="InterPro" id="IPR022629">
    <property type="entry name" value="S-AdoMet_synt_central"/>
</dbReference>
<dbReference type="AlphaFoldDB" id="A0A8S3HRS8"/>
<dbReference type="EC" id="2.5.1.6" evidence="11"/>
<sequence length="230" mass="25490">MESDNANGEVFLFTSESVGEGHPDKICDQVSDAVLDACLSQDPNSKVACESCTKTGMVLICGEITTTAKLDYQQIVRDTVRDIGWDSSDKGFDYKTMNVLVALEQQSPDIAQAVHEKREDEDIGAGDQGLMFGYATDETEECMPLTVTLSHQLNAKMAELRRNGELDYLRPDSKTQVTVEYKFDKGACIPLRVHTIVISTQHSPSVTQEQLRDDLLNKVIKTVVPKELLD</sequence>
<evidence type="ECO:0000256" key="8">
    <source>
        <dbReference type="ARBA" id="ARBA00022842"/>
    </source>
</evidence>
<dbReference type="EMBL" id="CAJOBI010321935">
    <property type="protein sequence ID" value="CAF5186467.1"/>
    <property type="molecule type" value="Genomic_DNA"/>
</dbReference>
<evidence type="ECO:0000256" key="5">
    <source>
        <dbReference type="ARBA" id="ARBA00022723"/>
    </source>
</evidence>
<keyword evidence="8 11" id="KW-0460">Magnesium</keyword>
<keyword evidence="5 11" id="KW-0479">Metal-binding</keyword>
<evidence type="ECO:0000259" key="13">
    <source>
        <dbReference type="Pfam" id="PF02772"/>
    </source>
</evidence>
<evidence type="ECO:0000256" key="7">
    <source>
        <dbReference type="ARBA" id="ARBA00022840"/>
    </source>
</evidence>
<dbReference type="Proteomes" id="UP000676336">
    <property type="component" value="Unassembled WGS sequence"/>
</dbReference>
<dbReference type="NCBIfam" id="TIGR01034">
    <property type="entry name" value="metK"/>
    <property type="match status" value="1"/>
</dbReference>
<evidence type="ECO:0000256" key="9">
    <source>
        <dbReference type="ARBA" id="ARBA00022958"/>
    </source>
</evidence>
<keyword evidence="4 11" id="KW-0808">Transferase</keyword>
<keyword evidence="6 11" id="KW-0547">Nucleotide-binding</keyword>
<feature type="domain" description="S-adenosylmethionine synthetase central" evidence="13">
    <location>
        <begin position="122"/>
        <end position="229"/>
    </location>
</feature>
<dbReference type="GO" id="GO:0046872">
    <property type="term" value="F:metal ion binding"/>
    <property type="evidence" value="ECO:0007669"/>
    <property type="project" value="UniProtKB-KW"/>
</dbReference>
<reference evidence="14" key="1">
    <citation type="submission" date="2021-02" db="EMBL/GenBank/DDBJ databases">
        <authorList>
            <person name="Nowell W R."/>
        </authorList>
    </citation>
    <scope>NUCLEOTIDE SEQUENCE</scope>
</reference>
<comment type="similarity">
    <text evidence="2">Belongs to the AdoMet synthase family.</text>
</comment>
<evidence type="ECO:0000256" key="3">
    <source>
        <dbReference type="ARBA" id="ARBA00022563"/>
    </source>
</evidence>
<evidence type="ECO:0000259" key="12">
    <source>
        <dbReference type="Pfam" id="PF00438"/>
    </source>
</evidence>
<keyword evidence="3 11" id="KW-0554">One-carbon metabolism</keyword>
<dbReference type="GO" id="GO:0006556">
    <property type="term" value="P:S-adenosylmethionine biosynthetic process"/>
    <property type="evidence" value="ECO:0007669"/>
    <property type="project" value="InterPro"/>
</dbReference>
<evidence type="ECO:0000256" key="6">
    <source>
        <dbReference type="ARBA" id="ARBA00022741"/>
    </source>
</evidence>
<evidence type="ECO:0000313" key="14">
    <source>
        <dbReference type="EMBL" id="CAF5186467.1"/>
    </source>
</evidence>
<evidence type="ECO:0000313" key="15">
    <source>
        <dbReference type="Proteomes" id="UP000676336"/>
    </source>
</evidence>
<feature type="domain" description="S-adenosylmethionine synthetase N-terminal" evidence="12">
    <location>
        <begin position="11"/>
        <end position="108"/>
    </location>
</feature>
<comment type="cofactor">
    <cofactor evidence="11">
        <name>Mg(2+)</name>
        <dbReference type="ChEBI" id="CHEBI:18420"/>
    </cofactor>
    <text evidence="11">Binds 2 magnesium ions per subunit. The magnesium ions interact primarily with the substrate.</text>
</comment>
<protein>
    <recommendedName>
        <fullName evidence="11">S-adenosylmethionine synthase</fullName>
        <ecNumber evidence="11">2.5.1.6</ecNumber>
    </recommendedName>
</protein>
<dbReference type="Gene3D" id="3.30.300.10">
    <property type="match status" value="2"/>
</dbReference>
<dbReference type="SUPFAM" id="SSF55973">
    <property type="entry name" value="S-adenosylmethionine synthetase"/>
    <property type="match status" value="2"/>
</dbReference>
<dbReference type="InterPro" id="IPR022628">
    <property type="entry name" value="S-AdoMet_synt_N"/>
</dbReference>
<dbReference type="FunFam" id="3.30.300.10:FF:000003">
    <property type="entry name" value="S-adenosylmethionine synthase"/>
    <property type="match status" value="1"/>
</dbReference>
<organism evidence="14 15">
    <name type="scientific">Rotaria magnacalcarata</name>
    <dbReference type="NCBI Taxonomy" id="392030"/>
    <lineage>
        <taxon>Eukaryota</taxon>
        <taxon>Metazoa</taxon>
        <taxon>Spiralia</taxon>
        <taxon>Gnathifera</taxon>
        <taxon>Rotifera</taxon>
        <taxon>Eurotatoria</taxon>
        <taxon>Bdelloidea</taxon>
        <taxon>Philodinida</taxon>
        <taxon>Philodinidae</taxon>
        <taxon>Rotaria</taxon>
    </lineage>
</organism>
<dbReference type="CDD" id="cd18079">
    <property type="entry name" value="S-AdoMet_synt"/>
    <property type="match status" value="1"/>
</dbReference>
<comment type="pathway">
    <text evidence="1 11">Amino-acid biosynthesis; S-adenosyl-L-methionine biosynthesis; S-adenosyl-L-methionine from L-methionine: step 1/1.</text>
</comment>
<accession>A0A8S3HRS8</accession>
<dbReference type="Pfam" id="PF00438">
    <property type="entry name" value="S-AdoMet_synt_N"/>
    <property type="match status" value="1"/>
</dbReference>
<comment type="function">
    <text evidence="11">Catalyzes the formation of S-adenosylmethionine from methionine and ATP.</text>
</comment>
<proteinExistence type="inferred from homology"/>
<dbReference type="InterPro" id="IPR002133">
    <property type="entry name" value="S-AdoMet_synthetase"/>
</dbReference>
<dbReference type="PANTHER" id="PTHR11964">
    <property type="entry name" value="S-ADENOSYLMETHIONINE SYNTHETASE"/>
    <property type="match status" value="1"/>
</dbReference>
<keyword evidence="9 11" id="KW-0630">Potassium</keyword>
<comment type="caution">
    <text evidence="14">The sequence shown here is derived from an EMBL/GenBank/DDBJ whole genome shotgun (WGS) entry which is preliminary data.</text>
</comment>
<dbReference type="GO" id="GO:0005524">
    <property type="term" value="F:ATP binding"/>
    <property type="evidence" value="ECO:0007669"/>
    <property type="project" value="UniProtKB-KW"/>
</dbReference>
<evidence type="ECO:0000256" key="10">
    <source>
        <dbReference type="ARBA" id="ARBA00048344"/>
    </source>
</evidence>
<dbReference type="GO" id="GO:0006730">
    <property type="term" value="P:one-carbon metabolic process"/>
    <property type="evidence" value="ECO:0007669"/>
    <property type="project" value="UniProtKB-KW"/>
</dbReference>
<gene>
    <name evidence="14" type="ORF">SMN809_LOCUS70659</name>
</gene>
<dbReference type="Pfam" id="PF02772">
    <property type="entry name" value="S-AdoMet_synt_M"/>
    <property type="match status" value="1"/>
</dbReference>
<evidence type="ECO:0000256" key="11">
    <source>
        <dbReference type="RuleBase" id="RU000541"/>
    </source>
</evidence>
<keyword evidence="7 11" id="KW-0067">ATP-binding</keyword>
<feature type="non-terminal residue" evidence="14">
    <location>
        <position position="230"/>
    </location>
</feature>
<evidence type="ECO:0000256" key="1">
    <source>
        <dbReference type="ARBA" id="ARBA00005224"/>
    </source>
</evidence>
<dbReference type="PROSITE" id="PS00376">
    <property type="entry name" value="ADOMET_SYNTHASE_1"/>
    <property type="match status" value="1"/>
</dbReference>
<comment type="catalytic activity">
    <reaction evidence="10 11">
        <text>L-methionine + ATP + H2O = S-adenosyl-L-methionine + phosphate + diphosphate</text>
        <dbReference type="Rhea" id="RHEA:21080"/>
        <dbReference type="ChEBI" id="CHEBI:15377"/>
        <dbReference type="ChEBI" id="CHEBI:30616"/>
        <dbReference type="ChEBI" id="CHEBI:33019"/>
        <dbReference type="ChEBI" id="CHEBI:43474"/>
        <dbReference type="ChEBI" id="CHEBI:57844"/>
        <dbReference type="ChEBI" id="CHEBI:59789"/>
        <dbReference type="EC" id="2.5.1.6"/>
    </reaction>
</comment>
<dbReference type="FunFam" id="3.30.300.10:FF:000001">
    <property type="entry name" value="S-adenosylmethionine synthase"/>
    <property type="match status" value="1"/>
</dbReference>